<evidence type="ECO:0000313" key="10">
    <source>
        <dbReference type="EMBL" id="KAK0151629.1"/>
    </source>
</evidence>
<dbReference type="GO" id="GO:0071963">
    <property type="term" value="P:establishment or maintenance of cell polarity regulating cell shape"/>
    <property type="evidence" value="ECO:0007669"/>
    <property type="project" value="TreeGrafter"/>
</dbReference>
<feature type="domain" description="Calponin-homology (CH)" evidence="9">
    <location>
        <begin position="289"/>
        <end position="396"/>
    </location>
</feature>
<evidence type="ECO:0000256" key="7">
    <source>
        <dbReference type="ARBA" id="ARBA00023203"/>
    </source>
</evidence>
<dbReference type="FunFam" id="1.10.418.10:FF:000015">
    <property type="entry name" value="Parvin beta"/>
    <property type="match status" value="1"/>
</dbReference>
<dbReference type="GO" id="GO:0005925">
    <property type="term" value="C:focal adhesion"/>
    <property type="evidence" value="ECO:0007669"/>
    <property type="project" value="TreeGrafter"/>
</dbReference>
<keyword evidence="8" id="KW-0206">Cytoskeleton</keyword>
<dbReference type="PROSITE" id="PS50021">
    <property type="entry name" value="CH"/>
    <property type="match status" value="2"/>
</dbReference>
<dbReference type="PANTHER" id="PTHR12114:SF1">
    <property type="entry name" value="GAMMA-PARVIN"/>
    <property type="match status" value="1"/>
</dbReference>
<keyword evidence="7" id="KW-0009">Actin-binding</keyword>
<evidence type="ECO:0000256" key="3">
    <source>
        <dbReference type="ARBA" id="ARBA00005666"/>
    </source>
</evidence>
<gene>
    <name evidence="10" type="primary">Parvg</name>
    <name evidence="10" type="ORF">N1851_007072</name>
</gene>
<organism evidence="10 11">
    <name type="scientific">Merluccius polli</name>
    <name type="common">Benguela hake</name>
    <name type="synonym">Merluccius cadenati</name>
    <dbReference type="NCBI Taxonomy" id="89951"/>
    <lineage>
        <taxon>Eukaryota</taxon>
        <taxon>Metazoa</taxon>
        <taxon>Chordata</taxon>
        <taxon>Craniata</taxon>
        <taxon>Vertebrata</taxon>
        <taxon>Euteleostomi</taxon>
        <taxon>Actinopterygii</taxon>
        <taxon>Neopterygii</taxon>
        <taxon>Teleostei</taxon>
        <taxon>Neoteleostei</taxon>
        <taxon>Acanthomorphata</taxon>
        <taxon>Zeiogadaria</taxon>
        <taxon>Gadariae</taxon>
        <taxon>Gadiformes</taxon>
        <taxon>Gadoidei</taxon>
        <taxon>Merlucciidae</taxon>
        <taxon>Merluccius</taxon>
    </lineage>
</organism>
<dbReference type="InterPro" id="IPR028433">
    <property type="entry name" value="Parvin"/>
</dbReference>
<dbReference type="Gene3D" id="1.10.418.10">
    <property type="entry name" value="Calponin-like domain"/>
    <property type="match status" value="2"/>
</dbReference>
<dbReference type="GO" id="GO:0030018">
    <property type="term" value="C:Z disc"/>
    <property type="evidence" value="ECO:0007669"/>
    <property type="project" value="UniProtKB-SubCell"/>
</dbReference>
<dbReference type="Pfam" id="PF00307">
    <property type="entry name" value="CH"/>
    <property type="match status" value="2"/>
</dbReference>
<reference evidence="10" key="1">
    <citation type="journal article" date="2023" name="Front. Mar. Sci.">
        <title>A new Merluccius polli reference genome to investigate the effects of global change in West African waters.</title>
        <authorList>
            <person name="Mateo J.L."/>
            <person name="Blanco-Fernandez C."/>
            <person name="Garcia-Vazquez E."/>
            <person name="Machado-Schiaffino G."/>
        </authorList>
    </citation>
    <scope>NUCLEOTIDE SEQUENCE</scope>
    <source>
        <strain evidence="10">C29</strain>
        <tissue evidence="10">Fin</tissue>
    </source>
</reference>
<dbReference type="EMBL" id="JAOPHQ010001186">
    <property type="protein sequence ID" value="KAK0151629.1"/>
    <property type="molecule type" value="Genomic_DNA"/>
</dbReference>
<name>A0AA47N4N3_MERPO</name>
<dbReference type="PANTHER" id="PTHR12114">
    <property type="entry name" value="PARVIN"/>
    <property type="match status" value="1"/>
</dbReference>
<evidence type="ECO:0000256" key="1">
    <source>
        <dbReference type="ARBA" id="ARBA00004216"/>
    </source>
</evidence>
<evidence type="ECO:0000256" key="5">
    <source>
        <dbReference type="ARBA" id="ARBA00022737"/>
    </source>
</evidence>
<keyword evidence="4" id="KW-0963">Cytoplasm</keyword>
<dbReference type="GO" id="GO:0034446">
    <property type="term" value="P:substrate adhesion-dependent cell spreading"/>
    <property type="evidence" value="ECO:0007669"/>
    <property type="project" value="TreeGrafter"/>
</dbReference>
<protein>
    <submittedName>
        <fullName evidence="10">Gamma-parvin</fullName>
    </submittedName>
</protein>
<dbReference type="GO" id="GO:0030031">
    <property type="term" value="P:cell projection assembly"/>
    <property type="evidence" value="ECO:0007669"/>
    <property type="project" value="TreeGrafter"/>
</dbReference>
<dbReference type="FunFam" id="1.10.418.10:FF:000011">
    <property type="entry name" value="Parvin, beta"/>
    <property type="match status" value="1"/>
</dbReference>
<evidence type="ECO:0000256" key="8">
    <source>
        <dbReference type="ARBA" id="ARBA00023212"/>
    </source>
</evidence>
<dbReference type="GO" id="GO:0030036">
    <property type="term" value="P:actin cytoskeleton organization"/>
    <property type="evidence" value="ECO:0007669"/>
    <property type="project" value="InterPro"/>
</dbReference>
<dbReference type="AlphaFoldDB" id="A0AA47N4N3"/>
<evidence type="ECO:0000259" key="9">
    <source>
        <dbReference type="PROSITE" id="PS50021"/>
    </source>
</evidence>
<keyword evidence="6" id="KW-0130">Cell adhesion</keyword>
<evidence type="ECO:0000256" key="4">
    <source>
        <dbReference type="ARBA" id="ARBA00022490"/>
    </source>
</evidence>
<accession>A0AA47N4N3</accession>
<dbReference type="GO" id="GO:0003779">
    <property type="term" value="F:actin binding"/>
    <property type="evidence" value="ECO:0007669"/>
    <property type="project" value="UniProtKB-KW"/>
</dbReference>
<dbReference type="SMART" id="SM00033">
    <property type="entry name" value="CH"/>
    <property type="match status" value="2"/>
</dbReference>
<evidence type="ECO:0000256" key="2">
    <source>
        <dbReference type="ARBA" id="ARBA00004245"/>
    </source>
</evidence>
<dbReference type="GO" id="GO:0015629">
    <property type="term" value="C:actin cytoskeleton"/>
    <property type="evidence" value="ECO:0007669"/>
    <property type="project" value="TreeGrafter"/>
</dbReference>
<keyword evidence="5" id="KW-0677">Repeat</keyword>
<dbReference type="Proteomes" id="UP001174136">
    <property type="component" value="Unassembled WGS sequence"/>
</dbReference>
<dbReference type="InterPro" id="IPR001715">
    <property type="entry name" value="CH_dom"/>
</dbReference>
<comment type="subcellular location">
    <subcellularLocation>
        <location evidence="2">Cytoplasm</location>
        <location evidence="2">Cytoskeleton</location>
    </subcellularLocation>
    <subcellularLocation>
        <location evidence="1">Cytoplasm</location>
        <location evidence="1">Myofibril</location>
        <location evidence="1">Sarcomere</location>
        <location evidence="1">Z line</location>
    </subcellularLocation>
</comment>
<comment type="similarity">
    <text evidence="3">Belongs to the parvin family.</text>
</comment>
<feature type="domain" description="Calponin-homology (CH)" evidence="9">
    <location>
        <begin position="107"/>
        <end position="216"/>
    </location>
</feature>
<comment type="caution">
    <text evidence="10">The sequence shown here is derived from an EMBL/GenBank/DDBJ whole genome shotgun (WGS) entry which is preliminary data.</text>
</comment>
<sequence length="407" mass="45367">MLRKSKIDAPPVPLLIGRPPFPEESQRRALASFWSSEALPILETPQTRSHHCTEPVGDPADIWADVGAMDADAFSNSKTEEPLDVVSFQGERRKLIQPTSLQDPKVEKLKEVLVSWINKTLTPDHIVVQSLEEDLYDGLVLHHLLARLAGVSVSVEEIALTAAAQVQKLGAVLEKLNERLGTTRDDALAKWDVKLIHNKDLLATLHLLVSMVRCFQPDLALPTNVKVDVILVEVNKTGIKSDTQSEYLTEESKGSNVRVMRFLTRYWLSVHKGEDPIDQLLKLDTHKIVTAKTAILNFVNQKVSSMGLQVADLDTQFSDGVILLLLIGQLEGFFVPLCDFHLSPASHSEMVHNVTLACDLLLDLGVNISTIDPQDIISRDVRATLKVLYSLFRRHKGRQERPADTQD</sequence>
<dbReference type="SUPFAM" id="SSF47576">
    <property type="entry name" value="Calponin-homology domain, CH-domain"/>
    <property type="match status" value="1"/>
</dbReference>
<evidence type="ECO:0000256" key="6">
    <source>
        <dbReference type="ARBA" id="ARBA00022889"/>
    </source>
</evidence>
<evidence type="ECO:0000313" key="11">
    <source>
        <dbReference type="Proteomes" id="UP001174136"/>
    </source>
</evidence>
<keyword evidence="11" id="KW-1185">Reference proteome</keyword>
<dbReference type="InterPro" id="IPR036872">
    <property type="entry name" value="CH_dom_sf"/>
</dbReference>
<proteinExistence type="inferred from homology"/>